<feature type="region of interest" description="Disordered" evidence="9">
    <location>
        <begin position="2210"/>
        <end position="2233"/>
    </location>
</feature>
<feature type="compositionally biased region" description="Pro residues" evidence="9">
    <location>
        <begin position="1602"/>
        <end position="1615"/>
    </location>
</feature>
<feature type="transmembrane region" description="Helical" evidence="10">
    <location>
        <begin position="1368"/>
        <end position="1393"/>
    </location>
</feature>
<evidence type="ECO:0000256" key="1">
    <source>
        <dbReference type="ARBA" id="ARBA00004141"/>
    </source>
</evidence>
<evidence type="ECO:0000256" key="2">
    <source>
        <dbReference type="ARBA" id="ARBA00022448"/>
    </source>
</evidence>
<dbReference type="PROSITE" id="PS50042">
    <property type="entry name" value="CNMP_BINDING_3"/>
    <property type="match status" value="4"/>
</dbReference>
<dbReference type="InterPro" id="IPR000595">
    <property type="entry name" value="cNMP-bd_dom"/>
</dbReference>
<feature type="transmembrane region" description="Helical" evidence="10">
    <location>
        <begin position="1163"/>
        <end position="1183"/>
    </location>
</feature>
<evidence type="ECO:0000256" key="9">
    <source>
        <dbReference type="SAM" id="MobiDB-lite"/>
    </source>
</evidence>
<dbReference type="InterPro" id="IPR018488">
    <property type="entry name" value="cNMP-bd_CS"/>
</dbReference>
<accession>A0A8J1XVV0</accession>
<dbReference type="SMART" id="SM00100">
    <property type="entry name" value="cNMP"/>
    <property type="match status" value="4"/>
</dbReference>
<dbReference type="InterPro" id="IPR050866">
    <property type="entry name" value="CNG_cation_channel"/>
</dbReference>
<keyword evidence="12" id="KW-1185">Reference proteome</keyword>
<feature type="region of interest" description="Disordered" evidence="9">
    <location>
        <begin position="1688"/>
        <end position="1729"/>
    </location>
</feature>
<dbReference type="FunFam" id="2.60.120.10:FF:000057">
    <property type="entry name" value="Cyclic nucleotide-binding domain protein"/>
    <property type="match status" value="1"/>
</dbReference>
<dbReference type="Gene3D" id="1.10.287.630">
    <property type="entry name" value="Helix hairpin bin"/>
    <property type="match status" value="4"/>
</dbReference>
<feature type="transmembrane region" description="Helical" evidence="10">
    <location>
        <begin position="1792"/>
        <end position="1818"/>
    </location>
</feature>
<dbReference type="FunFam" id="1.10.287.70:FF:000123">
    <property type="entry name" value="Potassium channel KAT3"/>
    <property type="match status" value="2"/>
</dbReference>
<name>A0A8J1XVV0_OWEFU</name>
<dbReference type="InterPro" id="IPR005821">
    <property type="entry name" value="Ion_trans_dom"/>
</dbReference>
<dbReference type="GO" id="GO:0016020">
    <property type="term" value="C:membrane"/>
    <property type="evidence" value="ECO:0007669"/>
    <property type="project" value="UniProtKB-SubCell"/>
</dbReference>
<keyword evidence="8" id="KW-0407">Ion channel</keyword>
<feature type="transmembrane region" description="Helical" evidence="10">
    <location>
        <begin position="1276"/>
        <end position="1295"/>
    </location>
</feature>
<evidence type="ECO:0000256" key="8">
    <source>
        <dbReference type="ARBA" id="ARBA00023303"/>
    </source>
</evidence>
<dbReference type="InterPro" id="IPR014710">
    <property type="entry name" value="RmlC-like_jellyroll"/>
</dbReference>
<keyword evidence="3 10" id="KW-0812">Transmembrane</keyword>
<evidence type="ECO:0000256" key="3">
    <source>
        <dbReference type="ARBA" id="ARBA00022692"/>
    </source>
</evidence>
<dbReference type="OrthoDB" id="415460at2759"/>
<reference evidence="11" key="1">
    <citation type="submission" date="2022-03" db="EMBL/GenBank/DDBJ databases">
        <authorList>
            <person name="Martin C."/>
        </authorList>
    </citation>
    <scope>NUCLEOTIDE SEQUENCE</scope>
</reference>
<dbReference type="SUPFAM" id="SSF51206">
    <property type="entry name" value="cAMP-binding domain-like"/>
    <property type="match status" value="4"/>
</dbReference>
<evidence type="ECO:0000313" key="11">
    <source>
        <dbReference type="EMBL" id="CAH1786243.1"/>
    </source>
</evidence>
<dbReference type="GO" id="GO:0005221">
    <property type="term" value="F:intracellularly cyclic nucleotide-activated monoatomic cation channel activity"/>
    <property type="evidence" value="ECO:0007669"/>
    <property type="project" value="InterPro"/>
</dbReference>
<dbReference type="Pfam" id="PF00520">
    <property type="entry name" value="Ion_trans"/>
    <property type="match status" value="4"/>
</dbReference>
<evidence type="ECO:0000256" key="5">
    <source>
        <dbReference type="ARBA" id="ARBA00023065"/>
    </source>
</evidence>
<dbReference type="PANTHER" id="PTHR45638:SF19">
    <property type="entry name" value="CYCLIC NUCLEOTIDE-BINDING DOMAIN-CONTAINING PROTEIN"/>
    <property type="match status" value="1"/>
</dbReference>
<feature type="transmembrane region" description="Helical" evidence="10">
    <location>
        <begin position="1138"/>
        <end position="1157"/>
    </location>
</feature>
<evidence type="ECO:0000256" key="10">
    <source>
        <dbReference type="SAM" id="Phobius"/>
    </source>
</evidence>
<feature type="transmembrane region" description="Helical" evidence="10">
    <location>
        <begin position="829"/>
        <end position="854"/>
    </location>
</feature>
<feature type="transmembrane region" description="Helical" evidence="10">
    <location>
        <begin position="237"/>
        <end position="256"/>
    </location>
</feature>
<dbReference type="InterPro" id="IPR018490">
    <property type="entry name" value="cNMP-bd_dom_sf"/>
</dbReference>
<dbReference type="Gene3D" id="1.10.287.70">
    <property type="match status" value="4"/>
</dbReference>
<dbReference type="GO" id="GO:0005249">
    <property type="term" value="F:voltage-gated potassium channel activity"/>
    <property type="evidence" value="ECO:0007669"/>
    <property type="project" value="InterPro"/>
</dbReference>
<comment type="subcellular location">
    <subcellularLocation>
        <location evidence="1">Membrane</location>
        <topology evidence="1">Multi-pass membrane protein</topology>
    </subcellularLocation>
</comment>
<feature type="transmembrane region" description="Helical" evidence="10">
    <location>
        <begin position="642"/>
        <end position="662"/>
    </location>
</feature>
<dbReference type="Proteomes" id="UP000749559">
    <property type="component" value="Unassembled WGS sequence"/>
</dbReference>
<feature type="transmembrane region" description="Helical" evidence="10">
    <location>
        <begin position="1769"/>
        <end position="1786"/>
    </location>
</feature>
<gene>
    <name evidence="11" type="ORF">OFUS_LOCUS12173</name>
</gene>
<feature type="compositionally biased region" description="Basic and acidic residues" evidence="9">
    <location>
        <begin position="1720"/>
        <end position="1729"/>
    </location>
</feature>
<dbReference type="PROSITE" id="PS00888">
    <property type="entry name" value="CNMP_BINDING_1"/>
    <property type="match status" value="2"/>
</dbReference>
<feature type="transmembrane region" description="Helical" evidence="10">
    <location>
        <begin position="268"/>
        <end position="296"/>
    </location>
</feature>
<dbReference type="PROSITE" id="PS00889">
    <property type="entry name" value="CNMP_BINDING_2"/>
    <property type="match status" value="2"/>
</dbReference>
<dbReference type="PRINTS" id="PR01463">
    <property type="entry name" value="EAGCHANLFMLY"/>
</dbReference>
<dbReference type="PANTHER" id="PTHR45638">
    <property type="entry name" value="CYCLIC NUCLEOTIDE-GATED CATION CHANNEL SUBUNIT A"/>
    <property type="match status" value="1"/>
</dbReference>
<feature type="transmembrane region" description="Helical" evidence="10">
    <location>
        <begin position="122"/>
        <end position="145"/>
    </location>
</feature>
<proteinExistence type="predicted"/>
<dbReference type="Pfam" id="PF00027">
    <property type="entry name" value="cNMP_binding"/>
    <property type="match status" value="4"/>
</dbReference>
<comment type="caution">
    <text evidence="11">The sequence shown here is derived from an EMBL/GenBank/DDBJ whole genome shotgun (WGS) entry which is preliminary data.</text>
</comment>
<feature type="transmembrane region" description="Helical" evidence="10">
    <location>
        <begin position="1979"/>
        <end position="2001"/>
    </location>
</feature>
<feature type="transmembrane region" description="Helical" evidence="10">
    <location>
        <begin position="610"/>
        <end position="630"/>
    </location>
</feature>
<keyword evidence="5" id="KW-0406">Ion transport</keyword>
<dbReference type="SUPFAM" id="SSF81324">
    <property type="entry name" value="Voltage-gated potassium channels"/>
    <property type="match status" value="4"/>
</dbReference>
<feature type="transmembrane region" description="Helical" evidence="10">
    <location>
        <begin position="755"/>
        <end position="772"/>
    </location>
</feature>
<protein>
    <submittedName>
        <fullName evidence="11">Uncharacterized protein</fullName>
    </submittedName>
</protein>
<evidence type="ECO:0000256" key="6">
    <source>
        <dbReference type="ARBA" id="ARBA00023136"/>
    </source>
</evidence>
<keyword evidence="7" id="KW-1071">Ligand-gated ion channel</keyword>
<evidence type="ECO:0000256" key="4">
    <source>
        <dbReference type="ARBA" id="ARBA00022989"/>
    </source>
</evidence>
<evidence type="ECO:0000313" key="12">
    <source>
        <dbReference type="Proteomes" id="UP000749559"/>
    </source>
</evidence>
<dbReference type="EMBL" id="CAIIXF020000006">
    <property type="protein sequence ID" value="CAH1786243.1"/>
    <property type="molecule type" value="Genomic_DNA"/>
</dbReference>
<keyword evidence="4 10" id="KW-1133">Transmembrane helix</keyword>
<feature type="transmembrane region" description="Helical" evidence="10">
    <location>
        <begin position="1901"/>
        <end position="1923"/>
    </location>
</feature>
<organism evidence="11 12">
    <name type="scientific">Owenia fusiformis</name>
    <name type="common">Polychaete worm</name>
    <dbReference type="NCBI Taxonomy" id="6347"/>
    <lineage>
        <taxon>Eukaryota</taxon>
        <taxon>Metazoa</taxon>
        <taxon>Spiralia</taxon>
        <taxon>Lophotrochozoa</taxon>
        <taxon>Annelida</taxon>
        <taxon>Polychaeta</taxon>
        <taxon>Sedentaria</taxon>
        <taxon>Canalipalpata</taxon>
        <taxon>Sabellida</taxon>
        <taxon>Oweniida</taxon>
        <taxon>Oweniidae</taxon>
        <taxon>Owenia</taxon>
    </lineage>
</organism>
<feature type="transmembrane region" description="Helical" evidence="10">
    <location>
        <begin position="1839"/>
        <end position="1861"/>
    </location>
</feature>
<feature type="transmembrane region" description="Helical" evidence="10">
    <location>
        <begin position="52"/>
        <end position="71"/>
    </location>
</feature>
<keyword evidence="2" id="KW-0813">Transport</keyword>
<dbReference type="InterPro" id="IPR003938">
    <property type="entry name" value="K_chnl_volt-dep_EAG/ELK/ERG"/>
</dbReference>
<dbReference type="GO" id="GO:0044877">
    <property type="term" value="F:protein-containing complex binding"/>
    <property type="evidence" value="ECO:0007669"/>
    <property type="project" value="TreeGrafter"/>
</dbReference>
<dbReference type="CDD" id="cd00038">
    <property type="entry name" value="CAP_ED"/>
    <property type="match status" value="4"/>
</dbReference>
<keyword evidence="6 10" id="KW-0472">Membrane</keyword>
<feature type="transmembrane region" description="Helical" evidence="10">
    <location>
        <begin position="77"/>
        <end position="101"/>
    </location>
</feature>
<feature type="transmembrane region" description="Helical" evidence="10">
    <location>
        <begin position="185"/>
        <end position="205"/>
    </location>
</feature>
<evidence type="ECO:0000256" key="7">
    <source>
        <dbReference type="ARBA" id="ARBA00023286"/>
    </source>
</evidence>
<dbReference type="Gene3D" id="2.60.120.10">
    <property type="entry name" value="Jelly Rolls"/>
    <property type="match status" value="4"/>
</dbReference>
<feature type="region of interest" description="Disordered" evidence="9">
    <location>
        <begin position="1585"/>
        <end position="1631"/>
    </location>
</feature>
<sequence>MKFTDISAMSTEVPVVVESLNNQVDVSTSAPKCLKNGVISPLHPVMRTWQAFVVWTIVLSVIIDMFMAAFTSQVLTLWILVYFCDAVFIINIILTFFTGYLDKGILVDEKRQIGIRYLRTTFVLDAISILPLDLFAFVVVGQPIWKTLTQLRTNRYIRFYKIPSFFDNREAELGSNTIIIRALKYLVLCLFTTHALTCGWFAIACEGMHAGMTRTCTDGSWAKHPSFGLNLEQADAMTTYVVSLYWAMATATSTGYGDIYPVNLNEKWYSVIGMLAGISVFFGMLLGGMTSMLTNFDTNRARYLHRLGAIKDHMQDWGVSQDLQKEVVGYYEYLWLRKKGVSTENLFSDLPMTFLAELSYTINGIIIQKAPIFKDLNPGFLRMLAMSIKPEMFLPNQIIVSRGDVAHQMFFIHRGEVEVLSEDDDDTPIAVLKSGKLFGEVSLIYSLPRTATIRAATHCDIMVLDKSDLNLVLSHYPEILPKLQVAAETRCSGADDIHDFDIPKAADDVHFKAVQAPKSDLTSDHRESHKAFAEMTADRPVANSQHKSAIHTHRRTSLSVNDELELMPISEEQGDFTDQKDTNEEGYMEYIRNTYIDPVGKFYRNWEKTVSVVAILIAFLYTYMAAFTAYSPRHGYVDSTLGIIFLVVSYLFDIILVMDIVIHFKTGIVVDTGIETDFKLIVKRYISSYRFWFDVAAAFPLEIFCLTATDENWKWVLFAFLRLNRLLKIYKVVHLTSKMEKSINVSIGNIRIFKFAFYITILSHMYACAWYIQACNSLQCVVDSWATGAGIDSATHPLTEYVLSLYWAAATMSSTGYGDISASTTLGRVIALCAMLCGLLLYGYCLAAIAATLANLDANRVNYQSHIFGVKAFMKENNLNKSIQKRVTKYLSILWQKNRGEYIPGHESIMHDMPVSLQQDIAVEDAMSTLGKIPLFLDTDETFMRRLSLKAHVYTFSPDDIVVYAGDMGREIYCVRRGTLEIMSDDLETCLAVISTGQYFGEIGMIFGDPRMATVRAKTYCEILVLNRKNLDEVLEDFPLIADQFTKAEKNKERLLNVQKRLNLEMIHSNQKITSMIDIVRKEEREHKKQASKVTFNKHKEDYITPFQQLNILSRTLSCMLMRHILLPTGKFLKRWEIMRTLIVIILAFTIPIQAAFKHTSTTLWIINYIFDIIAYIDLYIGFHTSYYNEEHVLVAHPLSTSKHYFKSLFTLDLIACFPIEVFALAACPNFSSECLHLLALCRLNRLIQVYRIPLAFNYIESSVEKDTGNIRSGKFLVYILIFLNWLTCAMFMMACIPELSAVVGNYITTSGGHKCKADSWIVKSDFNIDISTVDTSVLYVMCFYWASATSVSVGYGEINAHTEIEMIVSLIIMILGVLFFGYIIASIAASLANADAQRARFQEKLDSINNFAQDTKMDSEIKDRLIKYYEYVWVRTKGVDPEKIFDGLPISLWGDVTLSLYEDLISKVSLFQNTEVGFTKMLSRCIKPMLFLKGEYVVRKFDIGSTMYFIHRGSVDVVSEDGTMIFDTMKPGRFFGEVALLFSCPRTASIRAGTNADVFVLSKKDLDEVLAFYPAIREQVLQTAEERREQAKKRSAAKINIPPPPQPKPEPPPSVHLIKPHTDSTITQEEQDEVVEAVVNITTNLPDETNNSNNNSSSNKNNNSNCWHDNMNCHYCNTDNDDDLNNNNDDSNFTEDSDGDMYNYLSANDDEDNINNNEGDDKKPDDSEVEIRQGSFARGLNNIVTRISKLNSFTINPNKTYARVHVRLISLLILITAWTITYEAAYQHHSIVFYVINYTCEAIFLYDIFINCHMSYIDTYGDMVTDFKISFKHYMRRFNGFAFDLIAIFPIDIICLAFNGDERFRILSYLRLLHIIRFYRVSQFFASWEKELNINMLMVRLLKFVMQLLLIIHVGGCVWYFIACPGGVCTAGSWAQHSDLTSPSIPPMQKYCDCVYWTVATMTSTGYGDIHAYSLLEMIFASFVMVLGKLLFGFILGNVASTLANAETQRVNYDNKLEAIKDYLVDQGVTSSLQNRVISYYDYLWTRNKGVDVKTNLMDCPEPFLAEIYLSLTKCMIDTIPMFEDAEASFSRLLSMKINTMLFVPGDCIVREGDVGSELYYIYKGEVKVTGNSCSESEYMAEGAFFGEINIIYDIPRQESVQAISHVDMFVLAKKDLDEVMHSYPIMEDKIRFSVESRFGKIMERRASTMSHLSQGKAKQKKVSRHGNTLTV</sequence>